<reference evidence="5 6" key="1">
    <citation type="submission" date="2016-07" db="EMBL/GenBank/DDBJ databases">
        <title>Complete genome sequence of Altererythrobacter namhicola JCM 16345T, containing esterase-encoding genes.</title>
        <authorList>
            <person name="Cheng H."/>
            <person name="Wu Y.-H."/>
            <person name="Jian S.-L."/>
            <person name="Huo Y.-Y."/>
            <person name="Wang C.-S."/>
            <person name="Xu X.-W."/>
        </authorList>
    </citation>
    <scope>NUCLEOTIDE SEQUENCE [LARGE SCALE GENOMIC DNA]</scope>
    <source>
        <strain evidence="5 6">JCM 16345</strain>
    </source>
</reference>
<dbReference type="InterPro" id="IPR001128">
    <property type="entry name" value="Cyt_P450"/>
</dbReference>
<keyword evidence="4 5" id="KW-0560">Oxidoreductase</keyword>
<gene>
    <name evidence="5" type="primary">ptlI</name>
    <name evidence="5" type="ORF">A6F65_00734</name>
</gene>
<keyword evidence="3 4" id="KW-0479">Metal-binding</keyword>
<evidence type="ECO:0000256" key="2">
    <source>
        <dbReference type="ARBA" id="ARBA00010617"/>
    </source>
</evidence>
<name>A0A1C7D6H2_9SPHN</name>
<dbReference type="OrthoDB" id="9764248at2"/>
<keyword evidence="6" id="KW-1185">Reference proteome</keyword>
<dbReference type="GO" id="GO:0016705">
    <property type="term" value="F:oxidoreductase activity, acting on paired donors, with incorporation or reduction of molecular oxygen"/>
    <property type="evidence" value="ECO:0007669"/>
    <property type="project" value="InterPro"/>
</dbReference>
<protein>
    <submittedName>
        <fullName evidence="5">Pentalenene oxygenase</fullName>
        <ecNumber evidence="5">1.14.13.133</ecNumber>
    </submittedName>
</protein>
<dbReference type="PANTHER" id="PTHR24305">
    <property type="entry name" value="CYTOCHROME P450"/>
    <property type="match status" value="1"/>
</dbReference>
<dbReference type="Proteomes" id="UP000092698">
    <property type="component" value="Chromosome"/>
</dbReference>
<comment type="cofactor">
    <cofactor evidence="1 3">
        <name>heme</name>
        <dbReference type="ChEBI" id="CHEBI:30413"/>
    </cofactor>
</comment>
<evidence type="ECO:0000256" key="1">
    <source>
        <dbReference type="ARBA" id="ARBA00001971"/>
    </source>
</evidence>
<evidence type="ECO:0000313" key="5">
    <source>
        <dbReference type="EMBL" id="ANU07055.1"/>
    </source>
</evidence>
<dbReference type="STRING" id="645517.A6F65_00734"/>
<evidence type="ECO:0000256" key="3">
    <source>
        <dbReference type="PIRSR" id="PIRSR602401-1"/>
    </source>
</evidence>
<dbReference type="PRINTS" id="PR00463">
    <property type="entry name" value="EP450I"/>
</dbReference>
<dbReference type="SUPFAM" id="SSF48264">
    <property type="entry name" value="Cytochrome P450"/>
    <property type="match status" value="1"/>
</dbReference>
<dbReference type="InterPro" id="IPR050121">
    <property type="entry name" value="Cytochrome_P450_monoxygenase"/>
</dbReference>
<dbReference type="Pfam" id="PF00067">
    <property type="entry name" value="p450"/>
    <property type="match status" value="1"/>
</dbReference>
<keyword evidence="4" id="KW-0503">Monooxygenase</keyword>
<feature type="binding site" description="axial binding residue" evidence="3">
    <location>
        <position position="351"/>
    </location>
    <ligand>
        <name>heme</name>
        <dbReference type="ChEBI" id="CHEBI:30413"/>
    </ligand>
    <ligandPart>
        <name>Fe</name>
        <dbReference type="ChEBI" id="CHEBI:18248"/>
    </ligandPart>
</feature>
<evidence type="ECO:0000256" key="4">
    <source>
        <dbReference type="RuleBase" id="RU000461"/>
    </source>
</evidence>
<organism evidence="5 6">
    <name type="scientific">Paraurantiacibacter namhicola</name>
    <dbReference type="NCBI Taxonomy" id="645517"/>
    <lineage>
        <taxon>Bacteria</taxon>
        <taxon>Pseudomonadati</taxon>
        <taxon>Pseudomonadota</taxon>
        <taxon>Alphaproteobacteria</taxon>
        <taxon>Sphingomonadales</taxon>
        <taxon>Erythrobacteraceae</taxon>
        <taxon>Paraurantiacibacter</taxon>
    </lineage>
</organism>
<dbReference type="EMBL" id="CP016545">
    <property type="protein sequence ID" value="ANU07055.1"/>
    <property type="molecule type" value="Genomic_DNA"/>
</dbReference>
<sequence length="406" mass="44848">MVAMADDWEPPRLQFQAGLPQGKVNLLRILQSPEAFIPETIFSRPEVTIGEGSRQLRVISDPAFAFAILNERSGTFEQLPLVTRMLSEGYPKPAHDRPMESRAHCLGLQRQLPEAQRQEIVRELSARIVAGWLDTAGANVDLLLDARRLTLDAFWRAFLGRGGPPSQVDDDVETAAATIHAQPASATLVERNDALHALALRYIREAAPSLRRDTEEYRFALASLHVMLDAGHDNSAATLAWALWLLAHHPDLQQAIRRDPQKRIIEAVLQETLRLYPPIPFTTRVALRDFAWADKVIPAGQNVGISFSAMHRHRDHWEMPDCFRPERFLTAGKRVSVSQDMLPFGAGPRGCIGTGFARRVLSTMIAAILEKAQLRPNPAAGLSCVSNFSLRPVGGTVLLADPAGVA</sequence>
<dbReference type="PANTHER" id="PTHR24305:SF166">
    <property type="entry name" value="CYTOCHROME P450 12A4, MITOCHONDRIAL-RELATED"/>
    <property type="match status" value="1"/>
</dbReference>
<dbReference type="InterPro" id="IPR036396">
    <property type="entry name" value="Cyt_P450_sf"/>
</dbReference>
<dbReference type="GO" id="GO:0004497">
    <property type="term" value="F:monooxygenase activity"/>
    <property type="evidence" value="ECO:0007669"/>
    <property type="project" value="UniProtKB-KW"/>
</dbReference>
<dbReference type="AlphaFoldDB" id="A0A1C7D6H2"/>
<dbReference type="InterPro" id="IPR002401">
    <property type="entry name" value="Cyt_P450_E_grp-I"/>
</dbReference>
<dbReference type="CDD" id="cd00302">
    <property type="entry name" value="cytochrome_P450"/>
    <property type="match status" value="1"/>
</dbReference>
<dbReference type="KEGG" id="anh:A6F65_00734"/>
<dbReference type="PRINTS" id="PR00385">
    <property type="entry name" value="P450"/>
</dbReference>
<accession>A0A1C7D6H2</accession>
<keyword evidence="3 4" id="KW-0408">Iron</keyword>
<evidence type="ECO:0000313" key="6">
    <source>
        <dbReference type="Proteomes" id="UP000092698"/>
    </source>
</evidence>
<dbReference type="InterPro" id="IPR017972">
    <property type="entry name" value="Cyt_P450_CS"/>
</dbReference>
<dbReference type="GO" id="GO:0020037">
    <property type="term" value="F:heme binding"/>
    <property type="evidence" value="ECO:0007669"/>
    <property type="project" value="InterPro"/>
</dbReference>
<dbReference type="GO" id="GO:0005506">
    <property type="term" value="F:iron ion binding"/>
    <property type="evidence" value="ECO:0007669"/>
    <property type="project" value="InterPro"/>
</dbReference>
<dbReference type="EC" id="1.14.13.133" evidence="5"/>
<proteinExistence type="inferred from homology"/>
<dbReference type="Gene3D" id="1.10.630.10">
    <property type="entry name" value="Cytochrome P450"/>
    <property type="match status" value="1"/>
</dbReference>
<comment type="similarity">
    <text evidence="2 4">Belongs to the cytochrome P450 family.</text>
</comment>
<dbReference type="PROSITE" id="PS00086">
    <property type="entry name" value="CYTOCHROME_P450"/>
    <property type="match status" value="1"/>
</dbReference>
<keyword evidence="3 4" id="KW-0349">Heme</keyword>
<dbReference type="RefSeq" id="WP_067786076.1">
    <property type="nucleotide sequence ID" value="NZ_CP016545.1"/>
</dbReference>